<dbReference type="EMBL" id="ASQA01000013">
    <property type="protein sequence ID" value="ETT86604.1"/>
    <property type="molecule type" value="Genomic_DNA"/>
</dbReference>
<reference evidence="1 2" key="1">
    <citation type="journal article" date="2014" name="BMC Genomics">
        <title>Genomic comparison of sporeforming bacilli isolated from milk.</title>
        <authorList>
            <person name="Moreno Switt A.I."/>
            <person name="Andrus A.D."/>
            <person name="Ranieri M.L."/>
            <person name="Orsi R.H."/>
            <person name="Ivy R."/>
            <person name="den Bakker H.C."/>
            <person name="Martin N.H."/>
            <person name="Wiedmann M."/>
            <person name="Boor K.J."/>
        </authorList>
    </citation>
    <scope>NUCLEOTIDE SEQUENCE [LARGE SCALE GENOMIC DNA]</scope>
    <source>
        <strain evidence="1 2">FSL R5-213</strain>
    </source>
</reference>
<gene>
    <name evidence="1" type="ORF">C176_07817</name>
</gene>
<dbReference type="RefSeq" id="WP_038182279.1">
    <property type="nucleotide sequence ID" value="NZ_ASQA01000013.1"/>
</dbReference>
<dbReference type="eggNOG" id="ENOG5032UY9">
    <property type="taxonomic scope" value="Bacteria"/>
</dbReference>
<accession>W4F2A5</accession>
<evidence type="ECO:0000313" key="2">
    <source>
        <dbReference type="Proteomes" id="UP000019062"/>
    </source>
</evidence>
<organism evidence="1 2">
    <name type="scientific">Viridibacillus arenosi FSL R5-213</name>
    <dbReference type="NCBI Taxonomy" id="1227360"/>
    <lineage>
        <taxon>Bacteria</taxon>
        <taxon>Bacillati</taxon>
        <taxon>Bacillota</taxon>
        <taxon>Bacilli</taxon>
        <taxon>Bacillales</taxon>
        <taxon>Caryophanaceae</taxon>
        <taxon>Viridibacillus</taxon>
    </lineage>
</organism>
<sequence length="147" mass="16793">MDWQTLNTDEDIRTFMNKFGYFHDSCLKEAHVQTKSFVGENYGMAIDPTTSASLLFQRQAGPISAIEIVFEEIKHFCISPLPADYTAEILDATFIKQNGIFYWANCEGFNPTNVSLEEGITWISAKYVKWRDRSNLMGGQLIYGEKN</sequence>
<evidence type="ECO:0000313" key="1">
    <source>
        <dbReference type="EMBL" id="ETT86604.1"/>
    </source>
</evidence>
<protein>
    <submittedName>
        <fullName evidence="1">Uncharacterized protein</fullName>
    </submittedName>
</protein>
<proteinExistence type="predicted"/>
<dbReference type="AlphaFoldDB" id="W4F2A5"/>
<keyword evidence="2" id="KW-1185">Reference proteome</keyword>
<name>W4F2A5_9BACL</name>
<comment type="caution">
    <text evidence="1">The sequence shown here is derived from an EMBL/GenBank/DDBJ whole genome shotgun (WGS) entry which is preliminary data.</text>
</comment>
<dbReference type="Proteomes" id="UP000019062">
    <property type="component" value="Unassembled WGS sequence"/>
</dbReference>